<evidence type="ECO:0000256" key="2">
    <source>
        <dbReference type="SAM" id="MobiDB-lite"/>
    </source>
</evidence>
<sequence>MADSYWRYAGDSRQPPPQSMSSLTGKRPRIDYDIPSGRDLSSYYSRDDDRGALHVIRDSDSIGASYDRYLRSGTVSSYGGGQSARAMSGVPSHPVDDTRMVSMGPMDPGASVKDRSLRMGSGRSEVSLPPDASSTLFVEGLPSDCTRREVSRILPLFSICNHSFTWTFSLLVLLCSLPHVIPVLLDLFSSSFVPSLGINRYLSPFCWLQRSETCKQGIKTSWGRSTSTLFC</sequence>
<dbReference type="PANTHER" id="PTHR10501">
    <property type="entry name" value="U1 SMALL NUCLEAR RIBONUCLEOPROTEIN A/U2 SMALL NUCLEAR RIBONUCLEOPROTEIN B"/>
    <property type="match status" value="1"/>
</dbReference>
<feature type="region of interest" description="Disordered" evidence="2">
    <location>
        <begin position="102"/>
        <end position="128"/>
    </location>
</feature>
<comment type="caution">
    <text evidence="3">The sequence shown here is derived from an EMBL/GenBank/DDBJ whole genome shotgun (WGS) entry which is preliminary data.</text>
</comment>
<dbReference type="GO" id="GO:0003723">
    <property type="term" value="F:RNA binding"/>
    <property type="evidence" value="ECO:0007669"/>
    <property type="project" value="UniProtKB-KW"/>
</dbReference>
<feature type="region of interest" description="Disordered" evidence="2">
    <location>
        <begin position="1"/>
        <end position="43"/>
    </location>
</feature>
<dbReference type="EMBL" id="JACEGQ020000012">
    <property type="protein sequence ID" value="KAH8492231.1"/>
    <property type="molecule type" value="Genomic_DNA"/>
</dbReference>
<reference evidence="3" key="1">
    <citation type="journal article" date="2021" name="J. Hered.">
        <title>Genome Assembly of Salicaceae Populus deltoides (Eastern Cottonwood) I-69 Based on Nanopore Sequencing and Hi-C Technologies.</title>
        <authorList>
            <person name="Bai S."/>
            <person name="Wu H."/>
            <person name="Zhang J."/>
            <person name="Pan Z."/>
            <person name="Zhao W."/>
            <person name="Li Z."/>
            <person name="Tong C."/>
        </authorList>
    </citation>
    <scope>NUCLEOTIDE SEQUENCE</scope>
    <source>
        <tissue evidence="3">Leaf</tissue>
    </source>
</reference>
<protein>
    <submittedName>
        <fullName evidence="3">Uncharacterized protein</fullName>
    </submittedName>
</protein>
<proteinExistence type="predicted"/>
<evidence type="ECO:0000313" key="4">
    <source>
        <dbReference type="Proteomes" id="UP000807159"/>
    </source>
</evidence>
<evidence type="ECO:0000313" key="3">
    <source>
        <dbReference type="EMBL" id="KAH8492231.1"/>
    </source>
</evidence>
<evidence type="ECO:0000256" key="1">
    <source>
        <dbReference type="ARBA" id="ARBA00022884"/>
    </source>
</evidence>
<accession>A0A8T2XJD8</accession>
<dbReference type="EMBL" id="JACEGQ020000012">
    <property type="protein sequence ID" value="KAH8492230.1"/>
    <property type="molecule type" value="Genomic_DNA"/>
</dbReference>
<dbReference type="Proteomes" id="UP000807159">
    <property type="component" value="Chromosome 12"/>
</dbReference>
<dbReference type="AlphaFoldDB" id="A0A8T2XJD8"/>
<keyword evidence="1" id="KW-0694">RNA-binding</keyword>
<name>A0A8T2XJD8_POPDE</name>
<organism evidence="3 4">
    <name type="scientific">Populus deltoides</name>
    <name type="common">Eastern poplar</name>
    <name type="synonym">Eastern cottonwood</name>
    <dbReference type="NCBI Taxonomy" id="3696"/>
    <lineage>
        <taxon>Eukaryota</taxon>
        <taxon>Viridiplantae</taxon>
        <taxon>Streptophyta</taxon>
        <taxon>Embryophyta</taxon>
        <taxon>Tracheophyta</taxon>
        <taxon>Spermatophyta</taxon>
        <taxon>Magnoliopsida</taxon>
        <taxon>eudicotyledons</taxon>
        <taxon>Gunneridae</taxon>
        <taxon>Pentapetalae</taxon>
        <taxon>rosids</taxon>
        <taxon>fabids</taxon>
        <taxon>Malpighiales</taxon>
        <taxon>Salicaceae</taxon>
        <taxon>Saliceae</taxon>
        <taxon>Populus</taxon>
    </lineage>
</organism>
<keyword evidence="4" id="KW-1185">Reference proteome</keyword>
<gene>
    <name evidence="3" type="ORF">H0E87_021701</name>
</gene>